<evidence type="ECO:0000256" key="2">
    <source>
        <dbReference type="ARBA" id="ARBA00022602"/>
    </source>
</evidence>
<dbReference type="PANTHER" id="PTHR11129:SF2">
    <property type="entry name" value="GERANYLGERANYL TRANSFERASE TYPE-2 SUBUNIT ALPHA"/>
    <property type="match status" value="1"/>
</dbReference>
<proteinExistence type="inferred from homology"/>
<organism evidence="8 9">
    <name type="scientific">Platanthera zijinensis</name>
    <dbReference type="NCBI Taxonomy" id="2320716"/>
    <lineage>
        <taxon>Eukaryota</taxon>
        <taxon>Viridiplantae</taxon>
        <taxon>Streptophyta</taxon>
        <taxon>Embryophyta</taxon>
        <taxon>Tracheophyta</taxon>
        <taxon>Spermatophyta</taxon>
        <taxon>Magnoliopsida</taxon>
        <taxon>Liliopsida</taxon>
        <taxon>Asparagales</taxon>
        <taxon>Orchidaceae</taxon>
        <taxon>Orchidoideae</taxon>
        <taxon>Orchideae</taxon>
        <taxon>Orchidinae</taxon>
        <taxon>Platanthera</taxon>
    </lineage>
</organism>
<dbReference type="GO" id="GO:0004663">
    <property type="term" value="F:Rab geranylgeranyltransferase activity"/>
    <property type="evidence" value="ECO:0007669"/>
    <property type="project" value="UniProtKB-UniRule"/>
</dbReference>
<dbReference type="EMBL" id="JBBWWQ010000003">
    <property type="protein sequence ID" value="KAK8951647.1"/>
    <property type="molecule type" value="Genomic_DNA"/>
</dbReference>
<sequence length="696" mass="80553">MHGRPRKPQRAVDAAAATANASKLQDLQSQLIHNHHLRLDFDRYTNEAISVCSKLLEINPEINTAWNYRKFAFQHNLHETTNSEHIKSLVDDELRVVEMALRENPKSYGAWYHRKWIFSQGLADVDFDREFLLLDQLLQADSRNFHGWNYRWFVSKLKDVPDPEELEVSKEMVMTNFSNYSVWHNRSVLLSRLLNNKAEGFFEREGILTKEYGFVHDALAAGSKVQSGWFYHLCLLHQTITPNEISLISSWPPHESALVLSAIRDTGYYFTNTRKLPIVLYFNQTVKGVNSSSVIVNSMLFKNEELVWKPLPPTKSEKAACWVTYLQFPDMKSWEAKVYVIEVKIDHSEAIISSCSGSRSIHPLNFRFTLSLNYDNLEFAESVDELLDWTDVESLGVESNDLVSFDQSKLSEDLVSGFSKWQMQTISGEINLIETLSKENCKFDKLTLARLLIAHNAMLSHKTPVTERQIHFREVLELFDDLVKLDPKHSKYYEDEKSLVLMNQVTFDKKSFSNHCSSSRNYISSKLHLHGCMQLRNLSLTRIGYVERLLWVQVLDLSYNKLRSIEGIEALQLLTCLNLRNNQICSFTALQPLKLLSYLKVLDISFNDIGAHPVDTARYLFSSPSTRSVELDKEFLEDYCRSKVDITNNWEAICLFRDLQLHQLDVKNNAVADKNFRDLLTKALPTLMWLDGERLR</sequence>
<dbReference type="SUPFAM" id="SSF52058">
    <property type="entry name" value="L domain-like"/>
    <property type="match status" value="1"/>
</dbReference>
<evidence type="ECO:0000256" key="3">
    <source>
        <dbReference type="ARBA" id="ARBA00022614"/>
    </source>
</evidence>
<dbReference type="Gene3D" id="1.25.40.120">
    <property type="entry name" value="Protein prenylyltransferase"/>
    <property type="match status" value="1"/>
</dbReference>
<name>A0AAP0BWQ0_9ASPA</name>
<protein>
    <recommendedName>
        <fullName evidence="7">Geranylgeranyl transferase type-2 subunit alpha</fullName>
        <ecNumber evidence="7">2.5.1.60</ecNumber>
    </recommendedName>
    <alternativeName>
        <fullName evidence="7">Geranylgeranyl transferase type II subunit alpha</fullName>
    </alternativeName>
</protein>
<evidence type="ECO:0000256" key="4">
    <source>
        <dbReference type="ARBA" id="ARBA00022679"/>
    </source>
</evidence>
<dbReference type="GO" id="GO:0097354">
    <property type="term" value="P:prenylation"/>
    <property type="evidence" value="ECO:0007669"/>
    <property type="project" value="UniProtKB-UniRule"/>
</dbReference>
<dbReference type="GO" id="GO:0005968">
    <property type="term" value="C:Rab-protein geranylgeranyltransferase complex"/>
    <property type="evidence" value="ECO:0007669"/>
    <property type="project" value="TreeGrafter"/>
</dbReference>
<comment type="function">
    <text evidence="7">Catalyzes the transfer of a geranyl-geranyl moiety from geranyl-geranyl pyrophosphate to cysteines occuring in specific C-terminal amino acid sequences.</text>
</comment>
<dbReference type="PROSITE" id="PS51450">
    <property type="entry name" value="LRR"/>
    <property type="match status" value="2"/>
</dbReference>
<dbReference type="EC" id="2.5.1.60" evidence="7"/>
<keyword evidence="9" id="KW-1185">Reference proteome</keyword>
<evidence type="ECO:0000256" key="7">
    <source>
        <dbReference type="RuleBase" id="RU367120"/>
    </source>
</evidence>
<keyword evidence="4 7" id="KW-0808">Transferase</keyword>
<dbReference type="PANTHER" id="PTHR11129">
    <property type="entry name" value="PROTEIN FARNESYLTRANSFERASE ALPHA SUBUNIT/RAB GERANYLGERANYL TRANSFERASE ALPHA SUBUNIT"/>
    <property type="match status" value="1"/>
</dbReference>
<dbReference type="Proteomes" id="UP001418222">
    <property type="component" value="Unassembled WGS sequence"/>
</dbReference>
<dbReference type="Pfam" id="PF01239">
    <property type="entry name" value="PPTA"/>
    <property type="match status" value="4"/>
</dbReference>
<dbReference type="InterPro" id="IPR001611">
    <property type="entry name" value="Leu-rich_rpt"/>
</dbReference>
<keyword evidence="2 7" id="KW-0637">Prenyltransferase</keyword>
<keyword evidence="5" id="KW-0677">Repeat</keyword>
<comment type="similarity">
    <text evidence="1 7">Belongs to the protein prenyltransferase subunit alpha family.</text>
</comment>
<evidence type="ECO:0000313" key="8">
    <source>
        <dbReference type="EMBL" id="KAK8951647.1"/>
    </source>
</evidence>
<evidence type="ECO:0000256" key="1">
    <source>
        <dbReference type="ARBA" id="ARBA00006734"/>
    </source>
</evidence>
<dbReference type="AlphaFoldDB" id="A0AAP0BWQ0"/>
<dbReference type="Pfam" id="PF12799">
    <property type="entry name" value="LRR_4"/>
    <property type="match status" value="1"/>
</dbReference>
<comment type="caution">
    <text evidence="8">The sequence shown here is derived from an EMBL/GenBank/DDBJ whole genome shotgun (WGS) entry which is preliminary data.</text>
</comment>
<dbReference type="InterPro" id="IPR032675">
    <property type="entry name" value="LRR_dom_sf"/>
</dbReference>
<evidence type="ECO:0000256" key="5">
    <source>
        <dbReference type="ARBA" id="ARBA00022737"/>
    </source>
</evidence>
<dbReference type="PROSITE" id="PS51147">
    <property type="entry name" value="PFTA"/>
    <property type="match status" value="4"/>
</dbReference>
<keyword evidence="3" id="KW-0433">Leucine-rich repeat</keyword>
<evidence type="ECO:0000313" key="9">
    <source>
        <dbReference type="Proteomes" id="UP001418222"/>
    </source>
</evidence>
<gene>
    <name evidence="8" type="ORF">KSP39_PZI003952</name>
</gene>
<reference evidence="8 9" key="1">
    <citation type="journal article" date="2022" name="Nat. Plants">
        <title>Genomes of leafy and leafless Platanthera orchids illuminate the evolution of mycoheterotrophy.</title>
        <authorList>
            <person name="Li M.H."/>
            <person name="Liu K.W."/>
            <person name="Li Z."/>
            <person name="Lu H.C."/>
            <person name="Ye Q.L."/>
            <person name="Zhang D."/>
            <person name="Wang J.Y."/>
            <person name="Li Y.F."/>
            <person name="Zhong Z.M."/>
            <person name="Liu X."/>
            <person name="Yu X."/>
            <person name="Liu D.K."/>
            <person name="Tu X.D."/>
            <person name="Liu B."/>
            <person name="Hao Y."/>
            <person name="Liao X.Y."/>
            <person name="Jiang Y.T."/>
            <person name="Sun W.H."/>
            <person name="Chen J."/>
            <person name="Chen Y.Q."/>
            <person name="Ai Y."/>
            <person name="Zhai J.W."/>
            <person name="Wu S.S."/>
            <person name="Zhou Z."/>
            <person name="Hsiao Y.Y."/>
            <person name="Wu W.L."/>
            <person name="Chen Y.Y."/>
            <person name="Lin Y.F."/>
            <person name="Hsu J.L."/>
            <person name="Li C.Y."/>
            <person name="Wang Z.W."/>
            <person name="Zhao X."/>
            <person name="Zhong W.Y."/>
            <person name="Ma X.K."/>
            <person name="Ma L."/>
            <person name="Huang J."/>
            <person name="Chen G.Z."/>
            <person name="Huang M.Z."/>
            <person name="Huang L."/>
            <person name="Peng D.H."/>
            <person name="Luo Y.B."/>
            <person name="Zou S.Q."/>
            <person name="Chen S.P."/>
            <person name="Lan S."/>
            <person name="Tsai W.C."/>
            <person name="Van de Peer Y."/>
            <person name="Liu Z.J."/>
        </authorList>
    </citation>
    <scope>NUCLEOTIDE SEQUENCE [LARGE SCALE GENOMIC DNA]</scope>
    <source>
        <strain evidence="8">Lor287</strain>
    </source>
</reference>
<accession>A0AAP0BWQ0</accession>
<comment type="catalytic activity">
    <reaction evidence="6 7">
        <text>geranylgeranyl diphosphate + L-cysteinyl-[protein] = S-geranylgeranyl-L-cysteinyl-[protein] + diphosphate</text>
        <dbReference type="Rhea" id="RHEA:21240"/>
        <dbReference type="Rhea" id="RHEA-COMP:10131"/>
        <dbReference type="Rhea" id="RHEA-COMP:11537"/>
        <dbReference type="ChEBI" id="CHEBI:29950"/>
        <dbReference type="ChEBI" id="CHEBI:33019"/>
        <dbReference type="ChEBI" id="CHEBI:57533"/>
        <dbReference type="ChEBI" id="CHEBI:86021"/>
        <dbReference type="EC" id="2.5.1.60"/>
    </reaction>
</comment>
<dbReference type="InterPro" id="IPR025875">
    <property type="entry name" value="Leu-rich_rpt_4"/>
</dbReference>
<evidence type="ECO:0000256" key="6">
    <source>
        <dbReference type="ARBA" id="ARBA00047658"/>
    </source>
</evidence>
<dbReference type="InterPro" id="IPR002088">
    <property type="entry name" value="Prenyl_trans_a"/>
</dbReference>
<dbReference type="SUPFAM" id="SSF48439">
    <property type="entry name" value="Protein prenylyltransferase"/>
    <property type="match status" value="1"/>
</dbReference>
<dbReference type="Gene3D" id="3.80.10.10">
    <property type="entry name" value="Ribonuclease Inhibitor"/>
    <property type="match status" value="1"/>
</dbReference>